<evidence type="ECO:0000256" key="2">
    <source>
        <dbReference type="SAM" id="Phobius"/>
    </source>
</evidence>
<sequence>MNKKYFMKIGKGAIERKNSLTRKIAGFIFLVGISIFWLIFLTPLLGSIIFLTGMKRNLSNLKLSKIDITHPDKIEISVNYLLGLPYFSIYAKDIMIGVSTSRNEKPLGYWYISEIEVVNNKNNTVNASMQYVTPKHTSNIDEKFLLNVENQLLFTFKGTVFLKLKKNLPGISIPVVFPYTLGWYIGKNPSITGIKKSGLKLVDTLLKSIESERQPATDAQVGQQTTRGDMPIQIKKYFVEEVENVTKVTARYQYTNIPSCLSANIPSVKLGLYIDNKSVGSLSVEKHTIRRGVIHGGFNRSTAQDSNMPIGKEQTGKNPKKDTRNEKDPKKTKDNPIDTSNTAQFTLTLTPENSQNIRDALGKYMGREAIAFTFSVDEFKKFADPPYTFHYRILKQISTIYINRIIPGQKRDMQIKDTPLFEGRIEGVEKNGLRCKLIFNEELFPYKRMVESINTGRIPSTSLNLFINNECSIIGTGYHYRKESQERDSEYYKNFLVMECILTIPTSMENLSSLFKNNSPDISGLMQNSEVSVKKSSNHCLNTIMSGFGMRWRAGLGISVGYVWLEPLPSTKESVEYSTTYKVLLDLNKQITGINIKSPLEQLVKEPDQALHSYIPSESVNAPSARIEPKERISYDEELENGVAATCTIECKDRAELENYVRIAWIDTDIVLAQEGVFVTLGMNKSYIDVLASPSSNEWSIRSSVQTVIQISVNTDPDAKTPEKISLIEFRDPNGLRTVHRLQPIHLSMKRPNSRLGTRSTILMNIDTFVNDLIKNLHMEGSKSAMNMNGNNAMINTLAVLFRLNKINLPEPKNPKPKRSSVAFLVCIPPTAIALYEHSASQLAGILRADSMEVKFVYCEMGGGSIEIHKSVVNPLKEEKRILIQGVLGEAVFTEGLSLQRKGFSNYFYPFNRSLVGLFKVGMKIALGDGFKENSTVVAGVSNSSDEKAPEVRNIKVAVSGNGADKEYQNGLVFRTTAFYGEKALQKPPKNRIAICTDGIVSVSNMYMKITSESNAIVYLKIEFIQMGFVDKLFEFRANLTLCLYNELFDLLLSSDSCLVNMELGSICEESKEHTSKTTLQGMSTLIMINRTIHNYLKKKSTDDIPKNEAFFDIVMRKIRTIFVENNAVHVSVEKHLARNSKLFDEKQVSSYTNSLISTIEKEKCEYTGRNIHYKNRYIPPCTEKDQPEPMLKTRLHKIHITAEQEKTIENMNCLGILIPFSVKTNMIRKALSDSVNKQGGLGSYLDMVKNGKKNINLSIEVNNLPIGKIKSTKNEPESSPVLLYIQKASWAYTNEAKPETGRNSMPLDTISVCMSVVAPHYFTLSEYSTKQVELAPIPRLAYNVYMKKKMEKKLPIDQQNNTELRPEPSVGSFYWCFNTALFLCKKSFSSIKSMLWAEKVENIFNYGIIPDSLLKNNFNGYRAIYIKKTPRFSIDTDEIRAEQKQDKSSTSTAETEIPSENMFNLASYDYSKNFYLMGTSNHTPTLYIYPALIDIDKSPTKRIAFIMYMHFNRTYSFIMDIFQSKPEKEPEHASSNLYLVVNNMMLLSIELQPKKEAKVGTIGKVVINCMNSMVSLFRNPIFNYVFIRSNGKMDPSATGILSQSQIEERINEISEQVFKRLYTQDAPSAHISKIFANQ</sequence>
<keyword evidence="4" id="KW-1185">Reference proteome</keyword>
<dbReference type="EMBL" id="AKIJ01000003">
    <property type="protein sequence ID" value="KFG26332.1"/>
    <property type="molecule type" value="Genomic_DNA"/>
</dbReference>
<dbReference type="GeneID" id="77676426"/>
<comment type="caution">
    <text evidence="3">The sequence shown here is derived from an EMBL/GenBank/DDBJ whole genome shotgun (WGS) entry which is preliminary data.</text>
</comment>
<protein>
    <submittedName>
        <fullName evidence="3">Uncharacterized protein</fullName>
    </submittedName>
</protein>
<organism evidence="3 4">
    <name type="scientific">Nematocida ausubeli (strain ATCC PRA-371 / ERTm2)</name>
    <name type="common">Nematode killer fungus</name>
    <dbReference type="NCBI Taxonomy" id="1913371"/>
    <lineage>
        <taxon>Eukaryota</taxon>
        <taxon>Fungi</taxon>
        <taxon>Fungi incertae sedis</taxon>
        <taxon>Microsporidia</taxon>
        <taxon>Nematocida</taxon>
    </lineage>
</organism>
<keyword evidence="2" id="KW-0472">Membrane</keyword>
<evidence type="ECO:0000313" key="4">
    <source>
        <dbReference type="Proteomes" id="UP000054524"/>
    </source>
</evidence>
<name>A0A086J2G4_NEMA1</name>
<accession>A0A086J2G4</accession>
<dbReference type="HOGENOM" id="CLU_242892_0_0_1"/>
<dbReference type="RefSeq" id="XP_052904887.1">
    <property type="nucleotide sequence ID" value="XM_053049082.1"/>
</dbReference>
<evidence type="ECO:0000256" key="1">
    <source>
        <dbReference type="SAM" id="MobiDB-lite"/>
    </source>
</evidence>
<feature type="compositionally biased region" description="Basic and acidic residues" evidence="1">
    <location>
        <begin position="319"/>
        <end position="336"/>
    </location>
</feature>
<gene>
    <name evidence="3" type="ORF">NESG_01453</name>
</gene>
<dbReference type="Proteomes" id="UP000054524">
    <property type="component" value="Unassembled WGS sequence"/>
</dbReference>
<reference evidence="3 4" key="1">
    <citation type="journal article" date="2014" name="Genome Announc.">
        <title>Genome Sequence of the Microsporidian Species Nematocida sp1 Strain ERTm6 (ATCC PRA-372).</title>
        <authorList>
            <person name="Bakowski M.A."/>
            <person name="Priest M."/>
            <person name="Young S."/>
            <person name="Cuomo C.A."/>
            <person name="Troemel E.R."/>
        </authorList>
    </citation>
    <scope>NUCLEOTIDE SEQUENCE [LARGE SCALE GENOMIC DNA]</scope>
    <source>
        <strain evidence="3 4">ERTm6</strain>
    </source>
</reference>
<feature type="region of interest" description="Disordered" evidence="1">
    <location>
        <begin position="295"/>
        <end position="349"/>
    </location>
</feature>
<keyword evidence="2" id="KW-0812">Transmembrane</keyword>
<keyword evidence="2" id="KW-1133">Transmembrane helix</keyword>
<feature type="compositionally biased region" description="Polar residues" evidence="1">
    <location>
        <begin position="337"/>
        <end position="349"/>
    </location>
</feature>
<feature type="transmembrane region" description="Helical" evidence="2">
    <location>
        <begin position="24"/>
        <end position="51"/>
    </location>
</feature>
<proteinExistence type="predicted"/>
<evidence type="ECO:0000313" key="3">
    <source>
        <dbReference type="EMBL" id="KFG26332.1"/>
    </source>
</evidence>